<dbReference type="EMBL" id="FNCJ01000006">
    <property type="protein sequence ID" value="SDG94390.1"/>
    <property type="molecule type" value="Genomic_DNA"/>
</dbReference>
<dbReference type="Gene3D" id="1.25.40.20">
    <property type="entry name" value="Ankyrin repeat-containing domain"/>
    <property type="match status" value="1"/>
</dbReference>
<proteinExistence type="predicted"/>
<evidence type="ECO:0000313" key="2">
    <source>
        <dbReference type="Proteomes" id="UP000199706"/>
    </source>
</evidence>
<evidence type="ECO:0000313" key="1">
    <source>
        <dbReference type="EMBL" id="SDG94390.1"/>
    </source>
</evidence>
<accession>A0A1G7YEN7</accession>
<dbReference type="SUPFAM" id="SSF48403">
    <property type="entry name" value="Ankyrin repeat"/>
    <property type="match status" value="1"/>
</dbReference>
<name>A0A1G7YEN7_9BURK</name>
<dbReference type="InterPro" id="IPR036770">
    <property type="entry name" value="Ankyrin_rpt-contain_sf"/>
</dbReference>
<dbReference type="AlphaFoldDB" id="A0A1G7YEN7"/>
<dbReference type="RefSeq" id="WP_090685420.1">
    <property type="nucleotide sequence ID" value="NZ_FNCJ01000006.1"/>
</dbReference>
<organism evidence="1 2">
    <name type="scientific">Paraburkholderia phenazinium</name>
    <dbReference type="NCBI Taxonomy" id="60549"/>
    <lineage>
        <taxon>Bacteria</taxon>
        <taxon>Pseudomonadati</taxon>
        <taxon>Pseudomonadota</taxon>
        <taxon>Betaproteobacteria</taxon>
        <taxon>Burkholderiales</taxon>
        <taxon>Burkholderiaceae</taxon>
        <taxon>Paraburkholderia</taxon>
    </lineage>
</organism>
<gene>
    <name evidence="1" type="ORF">SAMN05216466_106138</name>
</gene>
<protein>
    <submittedName>
        <fullName evidence="1">Uncharacterized protein</fullName>
    </submittedName>
</protein>
<sequence length="83" mass="8951">MPPRTTSQAQLDAQLLRFAARGNTTGVQFALQYGADRLATDALQRTAAELAEDNGFTDVADWLVALGVPRQAIHDDHVLAFVA</sequence>
<dbReference type="Proteomes" id="UP000199706">
    <property type="component" value="Unassembled WGS sequence"/>
</dbReference>
<reference evidence="1 2" key="1">
    <citation type="submission" date="2016-10" db="EMBL/GenBank/DDBJ databases">
        <authorList>
            <person name="de Groot N.N."/>
        </authorList>
    </citation>
    <scope>NUCLEOTIDE SEQUENCE [LARGE SCALE GENOMIC DNA]</scope>
    <source>
        <strain evidence="1 2">LMG 2247</strain>
    </source>
</reference>